<name>A0A0C9XT19_9AGAR</name>
<proteinExistence type="predicted"/>
<dbReference type="AlphaFoldDB" id="A0A0C9XT19"/>
<sequence>MVMYRQYAMDHRLAVSTKISRRGRCRPSPLRNEVKEMDESDIRVVRVQNNLFEAPLEFFSQMPPEVLEIIAFHSGKGMSSADPIVLSGHTAPQFRLLLSAFNAYPQLDFRKFSLFQLLSLSELSCHYGLQNLRSWCLGAFFTVVNCQDSPLRTASHLLVFRMMKLALTFRHRASVLSIQNQWVRRLLLHELPALPALLLAEQHGLRHLLGHAYYAYLIHVRPRLLEVCDPSFKHLSIKQKMHLREGYHSLLVYSKHLYATAPTLERAKGCKFHMQCVSAWKMWWGSAAERPCAAPDIDIISRLSHIEKILEDDSLLGVYLTSECRILALESVSKKQTEFTSNLHHHFDLA</sequence>
<reference evidence="1 2" key="1">
    <citation type="submission" date="2014-04" db="EMBL/GenBank/DDBJ databases">
        <authorList>
            <consortium name="DOE Joint Genome Institute"/>
            <person name="Kuo A."/>
            <person name="Kohler A."/>
            <person name="Nagy L.G."/>
            <person name="Floudas D."/>
            <person name="Copeland A."/>
            <person name="Barry K.W."/>
            <person name="Cichocki N."/>
            <person name="Veneault-Fourrey C."/>
            <person name="LaButti K."/>
            <person name="Lindquist E.A."/>
            <person name="Lipzen A."/>
            <person name="Lundell T."/>
            <person name="Morin E."/>
            <person name="Murat C."/>
            <person name="Sun H."/>
            <person name="Tunlid A."/>
            <person name="Henrissat B."/>
            <person name="Grigoriev I.V."/>
            <person name="Hibbett D.S."/>
            <person name="Martin F."/>
            <person name="Nordberg H.P."/>
            <person name="Cantor M.N."/>
            <person name="Hua S.X."/>
        </authorList>
    </citation>
    <scope>NUCLEOTIDE SEQUENCE [LARGE SCALE GENOMIC DNA]</scope>
    <source>
        <strain evidence="1 2">LaAM-08-1</strain>
    </source>
</reference>
<dbReference type="Proteomes" id="UP000054477">
    <property type="component" value="Unassembled WGS sequence"/>
</dbReference>
<dbReference type="OrthoDB" id="2914104at2759"/>
<organism evidence="1 2">
    <name type="scientific">Laccaria amethystina LaAM-08-1</name>
    <dbReference type="NCBI Taxonomy" id="1095629"/>
    <lineage>
        <taxon>Eukaryota</taxon>
        <taxon>Fungi</taxon>
        <taxon>Dikarya</taxon>
        <taxon>Basidiomycota</taxon>
        <taxon>Agaricomycotina</taxon>
        <taxon>Agaricomycetes</taxon>
        <taxon>Agaricomycetidae</taxon>
        <taxon>Agaricales</taxon>
        <taxon>Agaricineae</taxon>
        <taxon>Hydnangiaceae</taxon>
        <taxon>Laccaria</taxon>
    </lineage>
</organism>
<dbReference type="EMBL" id="KN838544">
    <property type="protein sequence ID" value="KIK08101.1"/>
    <property type="molecule type" value="Genomic_DNA"/>
</dbReference>
<protein>
    <recommendedName>
        <fullName evidence="3">BTB domain-containing protein</fullName>
    </recommendedName>
</protein>
<dbReference type="HOGENOM" id="CLU_040061_3_0_1"/>
<evidence type="ECO:0000313" key="2">
    <source>
        <dbReference type="Proteomes" id="UP000054477"/>
    </source>
</evidence>
<accession>A0A0C9XT19</accession>
<keyword evidence="2" id="KW-1185">Reference proteome</keyword>
<evidence type="ECO:0008006" key="3">
    <source>
        <dbReference type="Google" id="ProtNLM"/>
    </source>
</evidence>
<reference evidence="2" key="2">
    <citation type="submission" date="2015-01" db="EMBL/GenBank/DDBJ databases">
        <title>Evolutionary Origins and Diversification of the Mycorrhizal Mutualists.</title>
        <authorList>
            <consortium name="DOE Joint Genome Institute"/>
            <consortium name="Mycorrhizal Genomics Consortium"/>
            <person name="Kohler A."/>
            <person name="Kuo A."/>
            <person name="Nagy L.G."/>
            <person name="Floudas D."/>
            <person name="Copeland A."/>
            <person name="Barry K.W."/>
            <person name="Cichocki N."/>
            <person name="Veneault-Fourrey C."/>
            <person name="LaButti K."/>
            <person name="Lindquist E.A."/>
            <person name="Lipzen A."/>
            <person name="Lundell T."/>
            <person name="Morin E."/>
            <person name="Murat C."/>
            <person name="Riley R."/>
            <person name="Ohm R."/>
            <person name="Sun H."/>
            <person name="Tunlid A."/>
            <person name="Henrissat B."/>
            <person name="Grigoriev I.V."/>
            <person name="Hibbett D.S."/>
            <person name="Martin F."/>
        </authorList>
    </citation>
    <scope>NUCLEOTIDE SEQUENCE [LARGE SCALE GENOMIC DNA]</scope>
    <source>
        <strain evidence="2">LaAM-08-1</strain>
    </source>
</reference>
<evidence type="ECO:0000313" key="1">
    <source>
        <dbReference type="EMBL" id="KIK08101.1"/>
    </source>
</evidence>
<gene>
    <name evidence="1" type="ORF">K443DRAFT_610346</name>
</gene>